<organism evidence="2 3">
    <name type="scientific">Candidatus Eisenbergiella pullistercoris</name>
    <dbReference type="NCBI Taxonomy" id="2838555"/>
    <lineage>
        <taxon>Bacteria</taxon>
        <taxon>Bacillati</taxon>
        <taxon>Bacillota</taxon>
        <taxon>Clostridia</taxon>
        <taxon>Lachnospirales</taxon>
        <taxon>Lachnospiraceae</taxon>
        <taxon>Eisenbergiella</taxon>
    </lineage>
</organism>
<proteinExistence type="predicted"/>
<evidence type="ECO:0000259" key="1">
    <source>
        <dbReference type="SMART" id="SM00849"/>
    </source>
</evidence>
<dbReference type="SMART" id="SM00849">
    <property type="entry name" value="Lactamase_B"/>
    <property type="match status" value="1"/>
</dbReference>
<dbReference type="EMBL" id="DXDD01000104">
    <property type="protein sequence ID" value="HIY60703.1"/>
    <property type="molecule type" value="Genomic_DNA"/>
</dbReference>
<dbReference type="Pfam" id="PF00753">
    <property type="entry name" value="Lactamase_B"/>
    <property type="match status" value="1"/>
</dbReference>
<evidence type="ECO:0000313" key="3">
    <source>
        <dbReference type="Proteomes" id="UP000824007"/>
    </source>
</evidence>
<dbReference type="Proteomes" id="UP000824007">
    <property type="component" value="Unassembled WGS sequence"/>
</dbReference>
<dbReference type="CDD" id="cd07743">
    <property type="entry name" value="metallo-hydrolase-like_MBL-fold"/>
    <property type="match status" value="1"/>
</dbReference>
<dbReference type="InterPro" id="IPR050855">
    <property type="entry name" value="NDM-1-like"/>
</dbReference>
<dbReference type="Gene3D" id="3.60.15.10">
    <property type="entry name" value="Ribonuclease Z/Hydroxyacylglutathione hydrolase-like"/>
    <property type="match status" value="1"/>
</dbReference>
<dbReference type="PANTHER" id="PTHR42951">
    <property type="entry name" value="METALLO-BETA-LACTAMASE DOMAIN-CONTAINING"/>
    <property type="match status" value="1"/>
</dbReference>
<comment type="caution">
    <text evidence="2">The sequence shown here is derived from an EMBL/GenBank/DDBJ whole genome shotgun (WGS) entry which is preliminary data.</text>
</comment>
<dbReference type="PANTHER" id="PTHR42951:SF14">
    <property type="entry name" value="METALLO-BETA-LACTAMASE SUPERFAMILY PROTEIN"/>
    <property type="match status" value="1"/>
</dbReference>
<protein>
    <submittedName>
        <fullName evidence="2">MBL fold metallo-hydrolase</fullName>
    </submittedName>
</protein>
<evidence type="ECO:0000313" key="2">
    <source>
        <dbReference type="EMBL" id="HIY60703.1"/>
    </source>
</evidence>
<dbReference type="InterPro" id="IPR001279">
    <property type="entry name" value="Metallo-B-lactamas"/>
</dbReference>
<reference evidence="2" key="2">
    <citation type="submission" date="2021-04" db="EMBL/GenBank/DDBJ databases">
        <authorList>
            <person name="Gilroy R."/>
        </authorList>
    </citation>
    <scope>NUCLEOTIDE SEQUENCE</scope>
    <source>
        <strain evidence="2">ChiSxjej3B15-24422</strain>
    </source>
</reference>
<dbReference type="SUPFAM" id="SSF56281">
    <property type="entry name" value="Metallo-hydrolase/oxidoreductase"/>
    <property type="match status" value="1"/>
</dbReference>
<feature type="domain" description="Metallo-beta-lactamase" evidence="1">
    <location>
        <begin position="17"/>
        <end position="203"/>
    </location>
</feature>
<sequence>MYELIQLSEHDYYIDCPAKIGLIRSGERDVVLIDSGSDKDAGKKVYRILESKGWSLKAIFNTHSHADHIGGNHFLQGKTGCKIYAKGMECAYSNLPALEPAGLYGGLPFRDLKHKFLMAQESDVLPLTEDVLPDGVTVLALPGHSFDMVGFQTGDGTAYIADSVSSEETLAKYGIGYLWNPQEALRTLEYLQTLEAARFVPSHAPAASDIRKLAQLNSQAILGVKEKILELCSTPVTFEALLKHMFDSFGLQMSAQQYVLIGSTVRSYLSSMYEENSLSFCFRDNQMFWQTVLPASL</sequence>
<reference evidence="2" key="1">
    <citation type="journal article" date="2021" name="PeerJ">
        <title>Extensive microbial diversity within the chicken gut microbiome revealed by metagenomics and culture.</title>
        <authorList>
            <person name="Gilroy R."/>
            <person name="Ravi A."/>
            <person name="Getino M."/>
            <person name="Pursley I."/>
            <person name="Horton D.L."/>
            <person name="Alikhan N.F."/>
            <person name="Baker D."/>
            <person name="Gharbi K."/>
            <person name="Hall N."/>
            <person name="Watson M."/>
            <person name="Adriaenssens E.M."/>
            <person name="Foster-Nyarko E."/>
            <person name="Jarju S."/>
            <person name="Secka A."/>
            <person name="Antonio M."/>
            <person name="Oren A."/>
            <person name="Chaudhuri R.R."/>
            <person name="La Ragione R."/>
            <person name="Hildebrand F."/>
            <person name="Pallen M.J."/>
        </authorList>
    </citation>
    <scope>NUCLEOTIDE SEQUENCE</scope>
    <source>
        <strain evidence="2">ChiSxjej3B15-24422</strain>
    </source>
</reference>
<accession>A0A9D1YPW9</accession>
<name>A0A9D1YPW9_9FIRM</name>
<dbReference type="InterPro" id="IPR036866">
    <property type="entry name" value="RibonucZ/Hydroxyglut_hydro"/>
</dbReference>
<gene>
    <name evidence="2" type="ORF">H9831_08510</name>
</gene>
<dbReference type="AlphaFoldDB" id="A0A9D1YPW9"/>